<keyword evidence="1" id="KW-0472">Membrane</keyword>
<dbReference type="NCBIfam" id="TIGR04057">
    <property type="entry name" value="SusC_RagA_signa"/>
    <property type="match status" value="2"/>
</dbReference>
<feature type="transmembrane region" description="Helical" evidence="1">
    <location>
        <begin position="6"/>
        <end position="25"/>
    </location>
</feature>
<dbReference type="PANTHER" id="PTHR34978:SF3">
    <property type="entry name" value="SLR0241 PROTEIN"/>
    <property type="match status" value="1"/>
</dbReference>
<evidence type="ECO:0000313" key="5">
    <source>
        <dbReference type="Proteomes" id="UP000263900"/>
    </source>
</evidence>
<proteinExistence type="predicted"/>
<dbReference type="Gene3D" id="2.170.130.10">
    <property type="entry name" value="TonB-dependent receptor, plug domain"/>
    <property type="match status" value="2"/>
</dbReference>
<dbReference type="InterPro" id="IPR012910">
    <property type="entry name" value="Plug_dom"/>
</dbReference>
<dbReference type="InterPro" id="IPR023997">
    <property type="entry name" value="TonB-dep_OMP_SusC/RagA_CS"/>
</dbReference>
<dbReference type="AlphaFoldDB" id="A0A3B7MT62"/>
<protein>
    <recommendedName>
        <fullName evidence="6">M56 family peptidase</fullName>
    </recommendedName>
</protein>
<feature type="domain" description="Peptidase M56" evidence="2">
    <location>
        <begin position="9"/>
        <end position="255"/>
    </location>
</feature>
<evidence type="ECO:0000259" key="2">
    <source>
        <dbReference type="Pfam" id="PF05569"/>
    </source>
</evidence>
<gene>
    <name evidence="4" type="ORF">D3H65_20135</name>
</gene>
<sequence>MPYIAQYLLKLSISLSVVYLFYALVLRRLTFYTCNRWYLLGYSFLAFFIPFVNISPMLDRGAWKDYKVVQLIPVVGNYEAAASASPLNAWTVSLLLLISGIVVMLVRLLMQYLSFRRIRRSSQLLSDNAVKIYQVDKFIIPFSFGRSIFINQHQHNEDELKEIIRHEFIHVKQRHTADILWSELVCMLNWYNPFAWLIRRAIRQNLEFIADHQVLEAGLDRKQYQYLLLKVVGVPAFAIANQFNFSSLKKRITMMNKMRSAKVHLIKFLFVLPLVTILLLAFRSAAIDHAAATVMDKEMAGAGNIEDIGVLTMPLHDTVPLKGKVTGGRVDSDSVPVIRIVQTQDSTRVMIDASLHGPGRPYKLLDGPVTQLQDAVLFIVDGVEMPRGEGVLQKIDPQDIESVSVLKDQSAETLYGERGKNGVIIITTKKAPKKPVQPELPPVKLVPDTVPGRPTTMRIRINDNVIAQKEGLGSFPGLIVLDGTIYDSLSIRKIDLKPEDIKMIEVLKDQSAEALYGTRGKNGVIRITTKNKDERITVTPVPDRRTAYAAAKTRGLLTQPPAQVAGQPFIIDARLDLEEPD</sequence>
<organism evidence="4 5">
    <name type="scientific">Paraflavitalea soli</name>
    <dbReference type="NCBI Taxonomy" id="2315862"/>
    <lineage>
        <taxon>Bacteria</taxon>
        <taxon>Pseudomonadati</taxon>
        <taxon>Bacteroidota</taxon>
        <taxon>Chitinophagia</taxon>
        <taxon>Chitinophagales</taxon>
        <taxon>Chitinophagaceae</taxon>
        <taxon>Paraflavitalea</taxon>
    </lineage>
</organism>
<feature type="transmembrane region" description="Helical" evidence="1">
    <location>
        <begin position="264"/>
        <end position="282"/>
    </location>
</feature>
<name>A0A3B7MT62_9BACT</name>
<dbReference type="InterPro" id="IPR008756">
    <property type="entry name" value="Peptidase_M56"/>
</dbReference>
<dbReference type="OrthoDB" id="649093at2"/>
<evidence type="ECO:0000313" key="4">
    <source>
        <dbReference type="EMBL" id="AXY76156.1"/>
    </source>
</evidence>
<feature type="transmembrane region" description="Helical" evidence="1">
    <location>
        <begin position="87"/>
        <end position="110"/>
    </location>
</feature>
<dbReference type="RefSeq" id="WP_119052035.1">
    <property type="nucleotide sequence ID" value="NZ_CP032157.1"/>
</dbReference>
<dbReference type="CDD" id="cd07341">
    <property type="entry name" value="M56_BlaR1_MecR1_like"/>
    <property type="match status" value="1"/>
</dbReference>
<keyword evidence="1" id="KW-1133">Transmembrane helix</keyword>
<feature type="transmembrane region" description="Helical" evidence="1">
    <location>
        <begin position="37"/>
        <end position="58"/>
    </location>
</feature>
<dbReference type="InterPro" id="IPR052173">
    <property type="entry name" value="Beta-lactam_resp_regulator"/>
</dbReference>
<dbReference type="Pfam" id="PF07715">
    <property type="entry name" value="Plug"/>
    <property type="match status" value="1"/>
</dbReference>
<reference evidence="4 5" key="1">
    <citation type="submission" date="2018-09" db="EMBL/GenBank/DDBJ databases">
        <title>Genome sequencing of strain 6GH32-13.</title>
        <authorList>
            <person name="Weon H.-Y."/>
            <person name="Heo J."/>
            <person name="Kwon S.-W."/>
        </authorList>
    </citation>
    <scope>NUCLEOTIDE SEQUENCE [LARGE SCALE GENOMIC DNA]</scope>
    <source>
        <strain evidence="4 5">5GH32-13</strain>
    </source>
</reference>
<keyword evidence="5" id="KW-1185">Reference proteome</keyword>
<dbReference type="Proteomes" id="UP000263900">
    <property type="component" value="Chromosome"/>
</dbReference>
<dbReference type="Pfam" id="PF05569">
    <property type="entry name" value="Peptidase_M56"/>
    <property type="match status" value="1"/>
</dbReference>
<dbReference type="SUPFAM" id="SSF56935">
    <property type="entry name" value="Porins"/>
    <property type="match status" value="2"/>
</dbReference>
<evidence type="ECO:0000259" key="3">
    <source>
        <dbReference type="Pfam" id="PF07715"/>
    </source>
</evidence>
<keyword evidence="1" id="KW-0812">Transmembrane</keyword>
<dbReference type="EMBL" id="CP032157">
    <property type="protein sequence ID" value="AXY76156.1"/>
    <property type="molecule type" value="Genomic_DNA"/>
</dbReference>
<dbReference type="InterPro" id="IPR037066">
    <property type="entry name" value="Plug_dom_sf"/>
</dbReference>
<evidence type="ECO:0000256" key="1">
    <source>
        <dbReference type="SAM" id="Phobius"/>
    </source>
</evidence>
<dbReference type="KEGG" id="pseg:D3H65_20135"/>
<feature type="domain" description="TonB-dependent receptor plug" evidence="3">
    <location>
        <begin position="374"/>
        <end position="423"/>
    </location>
</feature>
<evidence type="ECO:0008006" key="6">
    <source>
        <dbReference type="Google" id="ProtNLM"/>
    </source>
</evidence>
<dbReference type="PANTHER" id="PTHR34978">
    <property type="entry name" value="POSSIBLE SENSOR-TRANSDUCER PROTEIN BLAR"/>
    <property type="match status" value="1"/>
</dbReference>
<accession>A0A3B7MT62</accession>